<dbReference type="InterPro" id="IPR007863">
    <property type="entry name" value="Peptidase_M16_C"/>
</dbReference>
<dbReference type="FunFam" id="3.30.830.10:FF:000015">
    <property type="entry name" value="Putative zinc metalloprotease"/>
    <property type="match status" value="1"/>
</dbReference>
<evidence type="ECO:0000313" key="3">
    <source>
        <dbReference type="EMBL" id="GAN05724.1"/>
    </source>
</evidence>
<feature type="domain" description="Peptidase M16 N-terminal" evidence="1">
    <location>
        <begin position="61"/>
        <end position="147"/>
    </location>
</feature>
<organism evidence="3">
    <name type="scientific">Mucor ambiguus</name>
    <dbReference type="NCBI Taxonomy" id="91626"/>
    <lineage>
        <taxon>Eukaryota</taxon>
        <taxon>Fungi</taxon>
        <taxon>Fungi incertae sedis</taxon>
        <taxon>Mucoromycota</taxon>
        <taxon>Mucoromycotina</taxon>
        <taxon>Mucoromycetes</taxon>
        <taxon>Mucorales</taxon>
        <taxon>Mucorineae</taxon>
        <taxon>Mucoraceae</taxon>
        <taxon>Mucor</taxon>
    </lineage>
</organism>
<dbReference type="GO" id="GO:0006508">
    <property type="term" value="P:proteolysis"/>
    <property type="evidence" value="ECO:0007669"/>
    <property type="project" value="UniProtKB-KW"/>
</dbReference>
<dbReference type="GO" id="GO:0008237">
    <property type="term" value="F:metallopeptidase activity"/>
    <property type="evidence" value="ECO:0007669"/>
    <property type="project" value="UniProtKB-KW"/>
</dbReference>
<dbReference type="STRING" id="91626.A0A0C9MEI4"/>
<dbReference type="OrthoDB" id="4953at2759"/>
<reference evidence="3" key="1">
    <citation type="submission" date="2014-09" db="EMBL/GenBank/DDBJ databases">
        <title>Draft genome sequence of an oleaginous Mucoromycotina fungus Mucor ambiguus NBRC6742.</title>
        <authorList>
            <person name="Takeda I."/>
            <person name="Yamane N."/>
            <person name="Morita T."/>
            <person name="Tamano K."/>
            <person name="Machida M."/>
            <person name="Baker S."/>
            <person name="Koike H."/>
        </authorList>
    </citation>
    <scope>NUCLEOTIDE SEQUENCE</scope>
    <source>
        <strain evidence="3">NBRC 6742</strain>
    </source>
</reference>
<dbReference type="AlphaFoldDB" id="A0A0C9MEI4"/>
<keyword evidence="3" id="KW-0645">Protease</keyword>
<evidence type="ECO:0000259" key="1">
    <source>
        <dbReference type="Pfam" id="PF00675"/>
    </source>
</evidence>
<dbReference type="Gene3D" id="3.30.830.10">
    <property type="entry name" value="Metalloenzyme, LuxS/M16 peptidase-like"/>
    <property type="match status" value="4"/>
</dbReference>
<proteinExistence type="predicted"/>
<protein>
    <submittedName>
        <fullName evidence="3">Secreted zinc metalloprotease</fullName>
    </submittedName>
</protein>
<dbReference type="PANTHER" id="PTHR43016">
    <property type="entry name" value="PRESEQUENCE PROTEASE"/>
    <property type="match status" value="1"/>
</dbReference>
<dbReference type="Proteomes" id="UP000053815">
    <property type="component" value="Unassembled WGS sequence"/>
</dbReference>
<feature type="domain" description="Peptidase M16 C-terminal" evidence="2">
    <location>
        <begin position="200"/>
        <end position="375"/>
    </location>
</feature>
<dbReference type="GO" id="GO:0046872">
    <property type="term" value="F:metal ion binding"/>
    <property type="evidence" value="ECO:0007669"/>
    <property type="project" value="InterPro"/>
</dbReference>
<dbReference type="SUPFAM" id="SSF63411">
    <property type="entry name" value="LuxS/MPP-like metallohydrolase"/>
    <property type="match status" value="4"/>
</dbReference>
<name>A0A0C9MEI4_9FUNG</name>
<dbReference type="InterPro" id="IPR011765">
    <property type="entry name" value="Pept_M16_N"/>
</dbReference>
<dbReference type="Pfam" id="PF05193">
    <property type="entry name" value="Peptidase_M16_C"/>
    <property type="match status" value="1"/>
</dbReference>
<keyword evidence="3" id="KW-0378">Hydrolase</keyword>
<accession>A0A0C9MEI4</accession>
<evidence type="ECO:0000259" key="2">
    <source>
        <dbReference type="Pfam" id="PF05193"/>
    </source>
</evidence>
<dbReference type="FunFam" id="3.30.830.10:FF:000031">
    <property type="entry name" value="Putative zinc metalloprotease"/>
    <property type="match status" value="1"/>
</dbReference>
<keyword evidence="4" id="KW-1185">Reference proteome</keyword>
<dbReference type="EMBL" id="DF836389">
    <property type="protein sequence ID" value="GAN05724.1"/>
    <property type="molecule type" value="Genomic_DNA"/>
</dbReference>
<dbReference type="Pfam" id="PF00675">
    <property type="entry name" value="Peptidase_M16"/>
    <property type="match status" value="1"/>
</dbReference>
<evidence type="ECO:0000313" key="4">
    <source>
        <dbReference type="Proteomes" id="UP000053815"/>
    </source>
</evidence>
<keyword evidence="3" id="KW-0482">Metalloprotease</keyword>
<dbReference type="InterPro" id="IPR011249">
    <property type="entry name" value="Metalloenz_LuxS/M16"/>
</dbReference>
<gene>
    <name evidence="3" type="ORF">MAM1_0100c05198</name>
</gene>
<dbReference type="PANTHER" id="PTHR43016:SF16">
    <property type="entry name" value="METALLOPROTEASE, PUTATIVE (AFU_ORTHOLOGUE AFUA_4G07610)-RELATED"/>
    <property type="match status" value="1"/>
</dbReference>
<sequence>MTPTVTDDFVNFSSFLVDPCETIQIKRYKSSKTGLTAVHADIEGPLVSGFLALATKVLNDDGCPHTLEHLVFLGSEKYPYKGALDSLAPRAYAPGTNAWTDVDHTCYTITTAGSDGFLQLLPVYVDHILYPTLTDEGFYTEVHHIDQDGQDAGIVVYCEMQARENSMTDIMQRRLQHLMYPKESGYQNEAGGLMENLRTLKIESIRDYHRQFYTPDNLVIVITGKVDQVHLLSSLEQIDKSILDKNHNMTRSSKPWIPAPVIPDLLHDHTEIVYFPGHELEDMCEITVTWLGPHWNAFLEIQAIHMLNAYLSETPIAPLKKVFVERNDPYCTELDFRIQERSRITITACFQNVPLAKADDIVPTFISTLHAMLNSLEIDMDRMAALIRKEKLKFLDEYETRATYMVALPAITACLYGDLGSDDFVDALQQAKYLDVLVDFTKQDWLHLLKKTYIDSAYTALIGKPSLAMSERLIQEENARVEAQRAYLGDEGLQLLAAQLDHANRINEAQIPSRIMEGFPIPDVSSISSIEVLTAINPYCQLLDATTKLPKNPVQAHVSRDESPGDIPFFIQYDDISSAFVSISVYMNTSNMPSHLRPYGRMYMDTIFASPICLDDGSLISHDDVVQKLDLDIISYDASLGYQGAFREYIVVTIKVEAKKYSAGVNWLRYLMWNIQFTHDRLVVAINKTLNDIPQAKRSGKLVTDWTIRAINTDITKSTEASCSYLYQDTFLPKVLDKIRKNSSQIIHDMNEFRSILCRGENLRVHVMGDILRLKQPKSVFRSWKLRQKKVKAIPPVIRSKDAFGLFGRRPGQCTTVVVLPATESSFSIHSAKGPSDFDSPEIPPLLVLMEMLHAMEGVYTRLVRGLGLSYKCWLSNLTESGLISLCILRSSNILGAFEHVKNATHQLATGEMQFDTYALEGAKSSVIFDIADCENTREVAAAQSFINKVLRQSKRQKCQFFKAVQDVTMQDVTKILLKYILPIFDPRASNHVIVTSCAKSQEIAQSLYLMGHPAQVIKVEDVYARDIFQQ</sequence>